<proteinExistence type="predicted"/>
<dbReference type="InterPro" id="IPR032675">
    <property type="entry name" value="LRR_dom_sf"/>
</dbReference>
<dbReference type="InterPro" id="IPR002182">
    <property type="entry name" value="NB-ARC"/>
</dbReference>
<dbReference type="Gene3D" id="1.10.8.430">
    <property type="entry name" value="Helical domain of apoptotic protease-activating factors"/>
    <property type="match status" value="1"/>
</dbReference>
<dbReference type="GO" id="GO:0043531">
    <property type="term" value="F:ADP binding"/>
    <property type="evidence" value="ECO:0007669"/>
    <property type="project" value="InterPro"/>
</dbReference>
<dbReference type="Gene3D" id="1.10.10.10">
    <property type="entry name" value="Winged helix-like DNA-binding domain superfamily/Winged helix DNA-binding domain"/>
    <property type="match status" value="1"/>
</dbReference>
<evidence type="ECO:0000256" key="1">
    <source>
        <dbReference type="ARBA" id="ARBA00022737"/>
    </source>
</evidence>
<comment type="caution">
    <text evidence="8">The sequence shown here is derived from an EMBL/GenBank/DDBJ whole genome shotgun (WGS) entry which is preliminary data.</text>
</comment>
<evidence type="ECO:0000256" key="2">
    <source>
        <dbReference type="ARBA" id="ARBA00022741"/>
    </source>
</evidence>
<dbReference type="AlphaFoldDB" id="A0A6A2Y9C7"/>
<dbReference type="Pfam" id="PF18052">
    <property type="entry name" value="Rx_N"/>
    <property type="match status" value="1"/>
</dbReference>
<dbReference type="SUPFAM" id="SSF52047">
    <property type="entry name" value="RNI-like"/>
    <property type="match status" value="1"/>
</dbReference>
<evidence type="ECO:0008006" key="10">
    <source>
        <dbReference type="Google" id="ProtNLM"/>
    </source>
</evidence>
<evidence type="ECO:0000259" key="7">
    <source>
        <dbReference type="Pfam" id="PF23559"/>
    </source>
</evidence>
<dbReference type="Gene3D" id="1.20.5.4130">
    <property type="match status" value="1"/>
</dbReference>
<feature type="domain" description="Disease resistance N-terminal" evidence="6">
    <location>
        <begin position="1"/>
        <end position="48"/>
    </location>
</feature>
<feature type="domain" description="Disease resistance protein winged helix" evidence="7">
    <location>
        <begin position="386"/>
        <end position="458"/>
    </location>
</feature>
<dbReference type="PRINTS" id="PR00364">
    <property type="entry name" value="DISEASERSIST"/>
</dbReference>
<dbReference type="GO" id="GO:0005524">
    <property type="term" value="F:ATP binding"/>
    <property type="evidence" value="ECO:0007669"/>
    <property type="project" value="UniProtKB-KW"/>
</dbReference>
<dbReference type="InterPro" id="IPR042197">
    <property type="entry name" value="Apaf_helical"/>
</dbReference>
<dbReference type="PANTHER" id="PTHR36766">
    <property type="entry name" value="PLANT BROAD-SPECTRUM MILDEW RESISTANCE PROTEIN RPW8"/>
    <property type="match status" value="1"/>
</dbReference>
<dbReference type="FunFam" id="1.10.10.10:FF:000322">
    <property type="entry name" value="Probable disease resistance protein At1g63360"/>
    <property type="match status" value="1"/>
</dbReference>
<evidence type="ECO:0000313" key="9">
    <source>
        <dbReference type="Proteomes" id="UP000436088"/>
    </source>
</evidence>
<gene>
    <name evidence="8" type="ORF">F3Y22_tig00112491pilonHSYRG00173</name>
</gene>
<keyword evidence="3" id="KW-0611">Plant defense</keyword>
<sequence length="712" mass="81511">MIQAVLEDAEERQAADKALKLWLTELKEVAYDADDLHEEFAPEAMLLENGNTFTKQVSNTIPSLNPVIAYLRKLPELTQIRKRLDVLLEERSCFKLKEKVGDKDKSGQKRETGSFVVEPEVIGREEDKEKIIQILLLTTERRAGRFVSVIPIMGLGGIGKTTLAQTVYNDERVMRNFELRMWVSVNDDFGVRKILNLMMESANRRRCDDLLGMDALQFQLRDLLLDKRYLLVLDDVWNEDEDEWEKLKTLLNFGAEESKVIVTTRSAKAAEIVGTVSSHHLEGLSDDECWTLFKQRAFSHGQQDKDNPNLFPIGKQIVKKCGGVTLAAKTLGGLMRSKREPTEWLCMQESDMWNVCEEENGILPVLRLSYSRLPSHLKGCFMYCSIFPKNYVIKKDKLIHLWIAEGLIQQIEERKSLEEIGNEYFHDLMWMLFFEDVKKNEFGDVIECRMHGIIHDLAKSVAGEEYFVFEEALYEAKKLRTLILLYPKGGLGEVPTKLFSSFKYLRVLDLGNCGIVQDTISCLKYLRTLQNLEFHACPGLNALPEWILNLSLLRSLAISDCPKITSLLDNLQCLSNLQRLSIQEFPSDWGIGEALKLRLLHSRSNEKAYLNAGSRNWGHEIVLHVLYHQYPLRLYPSHSAAVYEKHLLVVVNKPFSILLGEVPFLLDSALKLLRYLCYSNVFDATGKEVCDVERVTQGLGVVWNLILGRSNN</sequence>
<evidence type="ECO:0000256" key="3">
    <source>
        <dbReference type="ARBA" id="ARBA00022821"/>
    </source>
</evidence>
<evidence type="ECO:0000256" key="4">
    <source>
        <dbReference type="ARBA" id="ARBA00022840"/>
    </source>
</evidence>
<keyword evidence="4" id="KW-0067">ATP-binding</keyword>
<evidence type="ECO:0000259" key="5">
    <source>
        <dbReference type="Pfam" id="PF00931"/>
    </source>
</evidence>
<dbReference type="InterPro" id="IPR058922">
    <property type="entry name" value="WHD_DRP"/>
</dbReference>
<protein>
    <recommendedName>
        <fullName evidence="10">Disease resistance protein RGA3</fullName>
    </recommendedName>
</protein>
<dbReference type="Gene3D" id="3.40.50.300">
    <property type="entry name" value="P-loop containing nucleotide triphosphate hydrolases"/>
    <property type="match status" value="1"/>
</dbReference>
<dbReference type="PANTHER" id="PTHR36766:SF71">
    <property type="entry name" value="DISEASE RESISTANCE PROTEIN RGA3"/>
    <property type="match status" value="1"/>
</dbReference>
<dbReference type="Pfam" id="PF00931">
    <property type="entry name" value="NB-ARC"/>
    <property type="match status" value="1"/>
</dbReference>
<evidence type="ECO:0000259" key="6">
    <source>
        <dbReference type="Pfam" id="PF18052"/>
    </source>
</evidence>
<feature type="domain" description="NB-ARC" evidence="5">
    <location>
        <begin position="125"/>
        <end position="299"/>
    </location>
</feature>
<dbReference type="EMBL" id="VEPZ02001593">
    <property type="protein sequence ID" value="KAE8666744.1"/>
    <property type="molecule type" value="Genomic_DNA"/>
</dbReference>
<dbReference type="Pfam" id="PF23559">
    <property type="entry name" value="WHD_DRP"/>
    <property type="match status" value="1"/>
</dbReference>
<dbReference type="InterPro" id="IPR027417">
    <property type="entry name" value="P-loop_NTPase"/>
</dbReference>
<accession>A0A6A2Y9C7</accession>
<keyword evidence="2" id="KW-0547">Nucleotide-binding</keyword>
<dbReference type="SUPFAM" id="SSF52540">
    <property type="entry name" value="P-loop containing nucleoside triphosphate hydrolases"/>
    <property type="match status" value="1"/>
</dbReference>
<organism evidence="8 9">
    <name type="scientific">Hibiscus syriacus</name>
    <name type="common">Rose of Sharon</name>
    <dbReference type="NCBI Taxonomy" id="106335"/>
    <lineage>
        <taxon>Eukaryota</taxon>
        <taxon>Viridiplantae</taxon>
        <taxon>Streptophyta</taxon>
        <taxon>Embryophyta</taxon>
        <taxon>Tracheophyta</taxon>
        <taxon>Spermatophyta</taxon>
        <taxon>Magnoliopsida</taxon>
        <taxon>eudicotyledons</taxon>
        <taxon>Gunneridae</taxon>
        <taxon>Pentapetalae</taxon>
        <taxon>rosids</taxon>
        <taxon>malvids</taxon>
        <taxon>Malvales</taxon>
        <taxon>Malvaceae</taxon>
        <taxon>Malvoideae</taxon>
        <taxon>Hibiscus</taxon>
    </lineage>
</organism>
<name>A0A6A2Y9C7_HIBSY</name>
<keyword evidence="9" id="KW-1185">Reference proteome</keyword>
<keyword evidence="1" id="KW-0677">Repeat</keyword>
<dbReference type="Gene3D" id="3.80.10.10">
    <property type="entry name" value="Ribonuclease Inhibitor"/>
    <property type="match status" value="1"/>
</dbReference>
<evidence type="ECO:0000313" key="8">
    <source>
        <dbReference type="EMBL" id="KAE8666744.1"/>
    </source>
</evidence>
<dbReference type="Proteomes" id="UP000436088">
    <property type="component" value="Unassembled WGS sequence"/>
</dbReference>
<dbReference type="InterPro" id="IPR041118">
    <property type="entry name" value="Rx_N"/>
</dbReference>
<dbReference type="GO" id="GO:0006952">
    <property type="term" value="P:defense response"/>
    <property type="evidence" value="ECO:0007669"/>
    <property type="project" value="UniProtKB-KW"/>
</dbReference>
<dbReference type="GO" id="GO:0051707">
    <property type="term" value="P:response to other organism"/>
    <property type="evidence" value="ECO:0007669"/>
    <property type="project" value="UniProtKB-ARBA"/>
</dbReference>
<reference evidence="8" key="1">
    <citation type="submission" date="2019-09" db="EMBL/GenBank/DDBJ databases">
        <title>Draft genome information of white flower Hibiscus syriacus.</title>
        <authorList>
            <person name="Kim Y.-M."/>
        </authorList>
    </citation>
    <scope>NUCLEOTIDE SEQUENCE [LARGE SCALE GENOMIC DNA]</scope>
    <source>
        <strain evidence="8">YM2019G1</strain>
    </source>
</reference>
<dbReference type="InterPro" id="IPR036388">
    <property type="entry name" value="WH-like_DNA-bd_sf"/>
</dbReference>